<comment type="caution">
    <text evidence="2">The sequence shown here is derived from an EMBL/GenBank/DDBJ whole genome shotgun (WGS) entry which is preliminary data.</text>
</comment>
<dbReference type="EMBL" id="JBHSQW010000010">
    <property type="protein sequence ID" value="MFC5993549.1"/>
    <property type="molecule type" value="Genomic_DNA"/>
</dbReference>
<feature type="compositionally biased region" description="Low complexity" evidence="1">
    <location>
        <begin position="76"/>
        <end position="87"/>
    </location>
</feature>
<keyword evidence="3" id="KW-1185">Reference proteome</keyword>
<proteinExistence type="predicted"/>
<evidence type="ECO:0000256" key="1">
    <source>
        <dbReference type="SAM" id="MobiDB-lite"/>
    </source>
</evidence>
<evidence type="ECO:0000313" key="2">
    <source>
        <dbReference type="EMBL" id="MFC5993549.1"/>
    </source>
</evidence>
<gene>
    <name evidence="2" type="ORF">ACFQE5_04875</name>
</gene>
<reference evidence="3" key="1">
    <citation type="journal article" date="2019" name="Int. J. Syst. Evol. Microbiol.">
        <title>The Global Catalogue of Microorganisms (GCM) 10K type strain sequencing project: providing services to taxonomists for standard genome sequencing and annotation.</title>
        <authorList>
            <consortium name="The Broad Institute Genomics Platform"/>
            <consortium name="The Broad Institute Genome Sequencing Center for Infectious Disease"/>
            <person name="Wu L."/>
            <person name="Ma J."/>
        </authorList>
    </citation>
    <scope>NUCLEOTIDE SEQUENCE [LARGE SCALE GENOMIC DNA]</scope>
    <source>
        <strain evidence="3">CCM 8391</strain>
    </source>
</reference>
<sequence>MSMLAELVELVIGVDTHADTHTAALVAAGNGALLATLTVPADADGYTQLLALAEQHSGLRAWPSSTAGYGPGRSRVPAATAPVWPAT</sequence>
<feature type="non-terminal residue" evidence="2">
    <location>
        <position position="87"/>
    </location>
</feature>
<dbReference type="Proteomes" id="UP001596302">
    <property type="component" value="Unassembled WGS sequence"/>
</dbReference>
<evidence type="ECO:0000313" key="3">
    <source>
        <dbReference type="Proteomes" id="UP001596302"/>
    </source>
</evidence>
<protein>
    <recommendedName>
        <fullName evidence="4">Transposase</fullName>
    </recommendedName>
</protein>
<organism evidence="2 3">
    <name type="scientific">Pseudonocardia hispaniensis</name>
    <dbReference type="NCBI Taxonomy" id="904933"/>
    <lineage>
        <taxon>Bacteria</taxon>
        <taxon>Bacillati</taxon>
        <taxon>Actinomycetota</taxon>
        <taxon>Actinomycetes</taxon>
        <taxon>Pseudonocardiales</taxon>
        <taxon>Pseudonocardiaceae</taxon>
        <taxon>Pseudonocardia</taxon>
    </lineage>
</organism>
<feature type="region of interest" description="Disordered" evidence="1">
    <location>
        <begin position="66"/>
        <end position="87"/>
    </location>
</feature>
<name>A0ABW1IZA2_9PSEU</name>
<accession>A0ABW1IZA2</accession>
<evidence type="ECO:0008006" key="4">
    <source>
        <dbReference type="Google" id="ProtNLM"/>
    </source>
</evidence>